<evidence type="ECO:0000256" key="1">
    <source>
        <dbReference type="ARBA" id="ARBA00023015"/>
    </source>
</evidence>
<geneLocation type="plastid" evidence="5"/>
<evidence type="ECO:0000256" key="2">
    <source>
        <dbReference type="ARBA" id="ARBA00023125"/>
    </source>
</evidence>
<dbReference type="InterPro" id="IPR018490">
    <property type="entry name" value="cNMP-bd_dom_sf"/>
</dbReference>
<feature type="domain" description="HTH crp-type" evidence="4">
    <location>
        <begin position="138"/>
        <end position="210"/>
    </location>
</feature>
<name>A0A4D6WUZ2_9FLOR</name>
<dbReference type="GO" id="GO:0006355">
    <property type="term" value="P:regulation of DNA-templated transcription"/>
    <property type="evidence" value="ECO:0007669"/>
    <property type="project" value="InterPro"/>
</dbReference>
<evidence type="ECO:0000313" key="5">
    <source>
        <dbReference type="EMBL" id="QCI06368.1"/>
    </source>
</evidence>
<reference evidence="5" key="2">
    <citation type="submission" date="2019-04" db="EMBL/GenBank/DDBJ databases">
        <authorList>
            <person name="Pasella M."/>
        </authorList>
    </citation>
    <scope>NUCLEOTIDE SEQUENCE</scope>
    <source>
        <strain evidence="5">TZ0704</strain>
    </source>
</reference>
<gene>
    <name evidence="5" type="primary">ntcA</name>
</gene>
<protein>
    <submittedName>
        <fullName evidence="5">Global nitrogen transcriptional regulator</fullName>
    </submittedName>
</protein>
<dbReference type="InterPro" id="IPR036390">
    <property type="entry name" value="WH_DNA-bd_sf"/>
</dbReference>
<dbReference type="SUPFAM" id="SSF46785">
    <property type="entry name" value="Winged helix' DNA-binding domain"/>
    <property type="match status" value="1"/>
</dbReference>
<accession>A0A4D6WUZ2</accession>
<dbReference type="Gene3D" id="2.60.120.10">
    <property type="entry name" value="Jelly Rolls"/>
    <property type="match status" value="1"/>
</dbReference>
<dbReference type="EMBL" id="MK814652">
    <property type="protein sequence ID" value="QCI06368.1"/>
    <property type="molecule type" value="Genomic_DNA"/>
</dbReference>
<dbReference type="SUPFAM" id="SSF51206">
    <property type="entry name" value="cAMP-binding domain-like"/>
    <property type="match status" value="1"/>
</dbReference>
<dbReference type="InterPro" id="IPR012318">
    <property type="entry name" value="HTH_CRP"/>
</dbReference>
<sequence>MKWLNYFSNANIPYYIYKLSKNDSLILNSKLNKDQSFIILNGIIFIIKIFKNKQIFPVIILNKNSIVNLQYNHINSNYYYKLVALKKAYILSFSYKNLKSTKKINTEMLYDIISGYHMTLKKYELINNILVHKLAKNRIIKLILFLSLEFGNIYNKEIIIPFSLSQEKLALITKSNKITVNKLINHLNKEKIIKYSYQKIIHITNINKLISLIY</sequence>
<dbReference type="Pfam" id="PF13545">
    <property type="entry name" value="HTH_Crp_2"/>
    <property type="match status" value="1"/>
</dbReference>
<organism evidence="5">
    <name type="scientific">Dictyurus purpurascens</name>
    <dbReference type="NCBI Taxonomy" id="189649"/>
    <lineage>
        <taxon>Eukaryota</taxon>
        <taxon>Rhodophyta</taxon>
        <taxon>Florideophyceae</taxon>
        <taxon>Rhodymeniophycidae</taxon>
        <taxon>Ceramiales</taxon>
        <taxon>Dasyaceae</taxon>
        <taxon>Dictyurus</taxon>
    </lineage>
</organism>
<evidence type="ECO:0000256" key="3">
    <source>
        <dbReference type="ARBA" id="ARBA00023163"/>
    </source>
</evidence>
<keyword evidence="5" id="KW-0934">Plastid</keyword>
<proteinExistence type="predicted"/>
<dbReference type="GO" id="GO:0003677">
    <property type="term" value="F:DNA binding"/>
    <property type="evidence" value="ECO:0007669"/>
    <property type="project" value="UniProtKB-KW"/>
</dbReference>
<dbReference type="InterPro" id="IPR014710">
    <property type="entry name" value="RmlC-like_jellyroll"/>
</dbReference>
<dbReference type="AlphaFoldDB" id="A0A4D6WUZ2"/>
<keyword evidence="2" id="KW-0238">DNA-binding</keyword>
<reference evidence="5" key="1">
    <citation type="journal article" date="2019" name="Mol. Phylogenet. Evol.">
        <title>Morphological evolution and classification of the red algal order Ceramiales inferred using plastid phylogenomics.</title>
        <authorList>
            <person name="Diaz-Tapia P."/>
            <person name="Pasella M.M."/>
            <person name="Verbruggen H."/>
            <person name="Maggs C.A."/>
        </authorList>
    </citation>
    <scope>NUCLEOTIDE SEQUENCE</scope>
    <source>
        <strain evidence="5">TZ0704</strain>
    </source>
</reference>
<evidence type="ECO:0000259" key="4">
    <source>
        <dbReference type="Pfam" id="PF13545"/>
    </source>
</evidence>
<keyword evidence="1" id="KW-0805">Transcription regulation</keyword>
<keyword evidence="3" id="KW-0804">Transcription</keyword>